<evidence type="ECO:0000313" key="10">
    <source>
        <dbReference type="Proteomes" id="UP001163046"/>
    </source>
</evidence>
<evidence type="ECO:0000256" key="3">
    <source>
        <dbReference type="ARBA" id="ARBA00022679"/>
    </source>
</evidence>
<dbReference type="Gene3D" id="3.90.228.10">
    <property type="match status" value="1"/>
</dbReference>
<keyword evidence="10" id="KW-1185">Reference proteome</keyword>
<evidence type="ECO:0000256" key="4">
    <source>
        <dbReference type="ARBA" id="ARBA00023027"/>
    </source>
</evidence>
<evidence type="ECO:0000256" key="2">
    <source>
        <dbReference type="ARBA" id="ARBA00022676"/>
    </source>
</evidence>
<comment type="subcellular location">
    <subcellularLocation>
        <location evidence="1">Nucleus</location>
    </subcellularLocation>
</comment>
<evidence type="ECO:0000256" key="6">
    <source>
        <dbReference type="RuleBase" id="RU362114"/>
    </source>
</evidence>
<feature type="domain" description="PARP catalytic" evidence="8">
    <location>
        <begin position="1"/>
        <end position="102"/>
    </location>
</feature>
<sequence length="102" mass="11625">MSLPAIKLPRESSEYQDVAKKFQQTGGSVAIVNIERIQNPHLYQVYQLRKEKMDKDNGGNNERQLFHGTNPDSMTKINTQGFNKSFSGRNGKEYNMVFNAQA</sequence>
<dbReference type="Pfam" id="PF00644">
    <property type="entry name" value="PARP"/>
    <property type="match status" value="1"/>
</dbReference>
<evidence type="ECO:0000313" key="9">
    <source>
        <dbReference type="EMBL" id="KAJ7377466.1"/>
    </source>
</evidence>
<evidence type="ECO:0000256" key="5">
    <source>
        <dbReference type="ARBA" id="ARBA00023242"/>
    </source>
</evidence>
<comment type="caution">
    <text evidence="9">The sequence shown here is derived from an EMBL/GenBank/DDBJ whole genome shotgun (WGS) entry which is preliminary data.</text>
</comment>
<dbReference type="OrthoDB" id="6133115at2759"/>
<organism evidence="9 10">
    <name type="scientific">Desmophyllum pertusum</name>
    <dbReference type="NCBI Taxonomy" id="174260"/>
    <lineage>
        <taxon>Eukaryota</taxon>
        <taxon>Metazoa</taxon>
        <taxon>Cnidaria</taxon>
        <taxon>Anthozoa</taxon>
        <taxon>Hexacorallia</taxon>
        <taxon>Scleractinia</taxon>
        <taxon>Caryophylliina</taxon>
        <taxon>Caryophylliidae</taxon>
        <taxon>Desmophyllum</taxon>
    </lineage>
</organism>
<reference evidence="9" key="1">
    <citation type="submission" date="2023-01" db="EMBL/GenBank/DDBJ databases">
        <title>Genome assembly of the deep-sea coral Lophelia pertusa.</title>
        <authorList>
            <person name="Herrera S."/>
            <person name="Cordes E."/>
        </authorList>
    </citation>
    <scope>NUCLEOTIDE SEQUENCE</scope>
    <source>
        <strain evidence="9">USNM1676648</strain>
        <tissue evidence="9">Polyp</tissue>
    </source>
</reference>
<dbReference type="GO" id="GO:0003714">
    <property type="term" value="F:transcription corepressor activity"/>
    <property type="evidence" value="ECO:0007669"/>
    <property type="project" value="TreeGrafter"/>
</dbReference>
<protein>
    <recommendedName>
        <fullName evidence="6">Poly [ADP-ribose] polymerase</fullName>
        <shortName evidence="6">PARP</shortName>
        <ecNumber evidence="6">2.4.2.-</ecNumber>
    </recommendedName>
</protein>
<keyword evidence="5" id="KW-0539">Nucleus</keyword>
<dbReference type="PANTHER" id="PTHR14453">
    <property type="entry name" value="PARP/ZINC FINGER CCCH TYPE DOMAIN CONTAINING PROTEIN"/>
    <property type="match status" value="1"/>
</dbReference>
<evidence type="ECO:0000256" key="7">
    <source>
        <dbReference type="SAM" id="MobiDB-lite"/>
    </source>
</evidence>
<dbReference type="AlphaFoldDB" id="A0A9W9Z9K3"/>
<dbReference type="GO" id="GO:0010629">
    <property type="term" value="P:negative regulation of gene expression"/>
    <property type="evidence" value="ECO:0007669"/>
    <property type="project" value="TreeGrafter"/>
</dbReference>
<keyword evidence="2 6" id="KW-0328">Glycosyltransferase</keyword>
<dbReference type="Proteomes" id="UP001163046">
    <property type="component" value="Unassembled WGS sequence"/>
</dbReference>
<dbReference type="EMBL" id="MU826378">
    <property type="protein sequence ID" value="KAJ7377466.1"/>
    <property type="molecule type" value="Genomic_DNA"/>
</dbReference>
<accession>A0A9W9Z9K3</accession>
<gene>
    <name evidence="9" type="primary">PARP14_22</name>
    <name evidence="9" type="ORF">OS493_028907</name>
</gene>
<proteinExistence type="predicted"/>
<dbReference type="PANTHER" id="PTHR14453:SF67">
    <property type="entry name" value="POLY [ADP-RIBOSE] POLYMERASE"/>
    <property type="match status" value="1"/>
</dbReference>
<name>A0A9W9Z9K3_9CNID</name>
<evidence type="ECO:0000256" key="1">
    <source>
        <dbReference type="ARBA" id="ARBA00004123"/>
    </source>
</evidence>
<dbReference type="GO" id="GO:0005737">
    <property type="term" value="C:cytoplasm"/>
    <property type="evidence" value="ECO:0007669"/>
    <property type="project" value="TreeGrafter"/>
</dbReference>
<dbReference type="PROSITE" id="PS51059">
    <property type="entry name" value="PARP_CATALYTIC"/>
    <property type="match status" value="1"/>
</dbReference>
<dbReference type="GO" id="GO:0005634">
    <property type="term" value="C:nucleus"/>
    <property type="evidence" value="ECO:0007669"/>
    <property type="project" value="UniProtKB-SubCell"/>
</dbReference>
<dbReference type="GO" id="GO:0003950">
    <property type="term" value="F:NAD+ poly-ADP-ribosyltransferase activity"/>
    <property type="evidence" value="ECO:0007669"/>
    <property type="project" value="UniProtKB-UniRule"/>
</dbReference>
<keyword evidence="4 6" id="KW-0520">NAD</keyword>
<keyword evidence="3 6" id="KW-0808">Transferase</keyword>
<feature type="region of interest" description="Disordered" evidence="7">
    <location>
        <begin position="54"/>
        <end position="76"/>
    </location>
</feature>
<evidence type="ECO:0000259" key="8">
    <source>
        <dbReference type="PROSITE" id="PS51059"/>
    </source>
</evidence>
<dbReference type="SUPFAM" id="SSF56399">
    <property type="entry name" value="ADP-ribosylation"/>
    <property type="match status" value="1"/>
</dbReference>
<dbReference type="InterPro" id="IPR012317">
    <property type="entry name" value="Poly(ADP-ribose)pol_cat_dom"/>
</dbReference>
<dbReference type="EC" id="2.4.2.-" evidence="6"/>
<dbReference type="InterPro" id="IPR052056">
    <property type="entry name" value="Mono-ARTD/PARP"/>
</dbReference>